<proteinExistence type="predicted"/>
<organism evidence="2 3">
    <name type="scientific">Pseudacidovorax intermedius</name>
    <dbReference type="NCBI Taxonomy" id="433924"/>
    <lineage>
        <taxon>Bacteria</taxon>
        <taxon>Pseudomonadati</taxon>
        <taxon>Pseudomonadota</taxon>
        <taxon>Betaproteobacteria</taxon>
        <taxon>Burkholderiales</taxon>
        <taxon>Comamonadaceae</taxon>
        <taxon>Pseudacidovorax</taxon>
    </lineage>
</organism>
<protein>
    <recommendedName>
        <fullName evidence="1">Glycosyltransferase 61 catalytic domain-containing protein</fullName>
    </recommendedName>
</protein>
<dbReference type="GO" id="GO:0016757">
    <property type="term" value="F:glycosyltransferase activity"/>
    <property type="evidence" value="ECO:0007669"/>
    <property type="project" value="InterPro"/>
</dbReference>
<dbReference type="InterPro" id="IPR049625">
    <property type="entry name" value="Glyco_transf_61_cat"/>
</dbReference>
<comment type="caution">
    <text evidence="2">The sequence shown here is derived from an EMBL/GenBank/DDBJ whole genome shotgun (WGS) entry which is preliminary data.</text>
</comment>
<sequence length="319" mass="36591">MVRNDVALSGYRTLIGADGEYNLDEAFTSKEIEAIEIGRLGHPEQFRNELIGFRDTSEPGVYRLDASAKKFVTIDETVICLSSNEAPNYGAFLFRIFPKIIEIARLQVNLRILVPMYFPTLRQYLLMAGISEHRLIPQYLDHVYLIKRALVPSIRNRDVWLDDETLAFYDQLRLRHGSAQRDRKIYLSRRDFAKGPGANGRVMVNEGDLLPRLAEREFEVVEPQHFNAFEQIRLFSSASVLLSASGSAFFNVVFCYPGTKMVDIESEPHWVHGHARLFSSRGLEYGFFEGVPSSYEFSKHHVPFTVDVDALMRRLDSFL</sequence>
<feature type="domain" description="Glycosyltransferase 61 catalytic" evidence="1">
    <location>
        <begin position="89"/>
        <end position="262"/>
    </location>
</feature>
<dbReference type="Proteomes" id="UP000072741">
    <property type="component" value="Unassembled WGS sequence"/>
</dbReference>
<dbReference type="Pfam" id="PF04577">
    <property type="entry name" value="Glyco_transf_61"/>
    <property type="match status" value="1"/>
</dbReference>
<evidence type="ECO:0000313" key="2">
    <source>
        <dbReference type="EMBL" id="KTT21701.1"/>
    </source>
</evidence>
<dbReference type="AlphaFoldDB" id="A0A147GVP0"/>
<dbReference type="EMBL" id="LDSL01000066">
    <property type="protein sequence ID" value="KTT21701.1"/>
    <property type="molecule type" value="Genomic_DNA"/>
</dbReference>
<accession>A0A147GVP0</accession>
<keyword evidence="3" id="KW-1185">Reference proteome</keyword>
<evidence type="ECO:0000313" key="3">
    <source>
        <dbReference type="Proteomes" id="UP000072741"/>
    </source>
</evidence>
<reference evidence="2 3" key="1">
    <citation type="journal article" date="2016" name="Front. Microbiol.">
        <title>Genomic Resource of Rice Seed Associated Bacteria.</title>
        <authorList>
            <person name="Midha S."/>
            <person name="Bansal K."/>
            <person name="Sharma S."/>
            <person name="Kumar N."/>
            <person name="Patil P.P."/>
            <person name="Chaudhry V."/>
            <person name="Patil P.B."/>
        </authorList>
    </citation>
    <scope>NUCLEOTIDE SEQUENCE [LARGE SCALE GENOMIC DNA]</scope>
    <source>
        <strain evidence="2 3">NS331</strain>
    </source>
</reference>
<name>A0A147GVP0_9BURK</name>
<evidence type="ECO:0000259" key="1">
    <source>
        <dbReference type="Pfam" id="PF04577"/>
    </source>
</evidence>
<gene>
    <name evidence="2" type="ORF">NS331_11410</name>
</gene>